<evidence type="ECO:0000259" key="3">
    <source>
        <dbReference type="Pfam" id="PF07687"/>
    </source>
</evidence>
<comment type="caution">
    <text evidence="4">The sequence shown here is derived from an EMBL/GenBank/DDBJ whole genome shotgun (WGS) entry which is preliminary data.</text>
</comment>
<evidence type="ECO:0000256" key="2">
    <source>
        <dbReference type="ARBA" id="ARBA00022801"/>
    </source>
</evidence>
<name>A0A7C3GPW6_9BACT</name>
<dbReference type="InterPro" id="IPR002933">
    <property type="entry name" value="Peptidase_M20"/>
</dbReference>
<dbReference type="InterPro" id="IPR036264">
    <property type="entry name" value="Bact_exopeptidase_dim_dom"/>
</dbReference>
<evidence type="ECO:0000256" key="1">
    <source>
        <dbReference type="ARBA" id="ARBA00022723"/>
    </source>
</evidence>
<dbReference type="Gene3D" id="3.40.630.10">
    <property type="entry name" value="Zn peptidases"/>
    <property type="match status" value="1"/>
</dbReference>
<dbReference type="GO" id="GO:0046872">
    <property type="term" value="F:metal ion binding"/>
    <property type="evidence" value="ECO:0007669"/>
    <property type="project" value="UniProtKB-KW"/>
</dbReference>
<dbReference type="InterPro" id="IPR050072">
    <property type="entry name" value="Peptidase_M20A"/>
</dbReference>
<dbReference type="PANTHER" id="PTHR43808">
    <property type="entry name" value="ACETYLORNITHINE DEACETYLASE"/>
    <property type="match status" value="1"/>
</dbReference>
<dbReference type="EMBL" id="DRMH01000004">
    <property type="protein sequence ID" value="HFC96860.1"/>
    <property type="molecule type" value="Genomic_DNA"/>
</dbReference>
<gene>
    <name evidence="4" type="ORF">ENJ40_00180</name>
</gene>
<dbReference type="Pfam" id="PF07687">
    <property type="entry name" value="M20_dimer"/>
    <property type="match status" value="1"/>
</dbReference>
<dbReference type="GO" id="GO:0016787">
    <property type="term" value="F:hydrolase activity"/>
    <property type="evidence" value="ECO:0007669"/>
    <property type="project" value="UniProtKB-KW"/>
</dbReference>
<dbReference type="PANTHER" id="PTHR43808:SF25">
    <property type="entry name" value="PEPTIDASE M20 DIMERISATION DOMAIN-CONTAINING PROTEIN"/>
    <property type="match status" value="1"/>
</dbReference>
<dbReference type="InterPro" id="IPR011650">
    <property type="entry name" value="Peptidase_M20_dimer"/>
</dbReference>
<organism evidence="4">
    <name type="scientific">Thermosulfurimonas dismutans</name>
    <dbReference type="NCBI Taxonomy" id="999894"/>
    <lineage>
        <taxon>Bacteria</taxon>
        <taxon>Pseudomonadati</taxon>
        <taxon>Thermodesulfobacteriota</taxon>
        <taxon>Thermodesulfobacteria</taxon>
        <taxon>Thermodesulfobacteriales</taxon>
        <taxon>Thermodesulfobacteriaceae</taxon>
        <taxon>Thermosulfurimonas</taxon>
    </lineage>
</organism>
<sequence length="371" mass="41142">MIFYEGPESKRKKAGMKDQLKEIILNLAQIISESGQEALIQEFIANWLRKRGIQPVFQSVPGCGPNLLVFFSSSPKLLLATHVDTVPVRLGRYPPRNEGEELYGVGVCDAKAGVAILMLLAEEWSRQNEGPPVALAFLVDEENEGRGSAELVREYFFPEAVVLEPTRLTVAIAEAGSVEYEVEVYGRAVHGSLAHQGENAIERAMDLISALKRLPFLYEEHPLVGPSWFNVEKFVGGDGELRVPDRVELELEFRLLPGQDLNQIMAEIEERFRSFSGVRYRVKDISEAYSLERGANIVSRLCEAYRRVTGKEARLSGMPSWTDAAHLAAAGTEAVVFGPGDLALCHTPEERISLSEVETAFRVLLELARSG</sequence>
<accession>A0A7C3GPW6</accession>
<dbReference type="Proteomes" id="UP000886043">
    <property type="component" value="Unassembled WGS sequence"/>
</dbReference>
<protein>
    <submittedName>
        <fullName evidence="4">M20 family peptidase</fullName>
    </submittedName>
</protein>
<dbReference type="AlphaFoldDB" id="A0A7C3GPW6"/>
<keyword evidence="1" id="KW-0479">Metal-binding</keyword>
<dbReference type="SUPFAM" id="SSF55031">
    <property type="entry name" value="Bacterial exopeptidase dimerisation domain"/>
    <property type="match status" value="1"/>
</dbReference>
<proteinExistence type="predicted"/>
<feature type="domain" description="Peptidase M20 dimerisation" evidence="3">
    <location>
        <begin position="173"/>
        <end position="273"/>
    </location>
</feature>
<evidence type="ECO:0000313" key="4">
    <source>
        <dbReference type="EMBL" id="HFC96860.1"/>
    </source>
</evidence>
<dbReference type="Pfam" id="PF01546">
    <property type="entry name" value="Peptidase_M20"/>
    <property type="match status" value="1"/>
</dbReference>
<keyword evidence="2" id="KW-0378">Hydrolase</keyword>
<dbReference type="SUPFAM" id="SSF53187">
    <property type="entry name" value="Zn-dependent exopeptidases"/>
    <property type="match status" value="1"/>
</dbReference>
<reference evidence="4" key="1">
    <citation type="journal article" date="2020" name="mSystems">
        <title>Genome- and Community-Level Interaction Insights into Carbon Utilization and Element Cycling Functions of Hydrothermarchaeota in Hydrothermal Sediment.</title>
        <authorList>
            <person name="Zhou Z."/>
            <person name="Liu Y."/>
            <person name="Xu W."/>
            <person name="Pan J."/>
            <person name="Luo Z.H."/>
            <person name="Li M."/>
        </authorList>
    </citation>
    <scope>NUCLEOTIDE SEQUENCE [LARGE SCALE GENOMIC DNA]</scope>
    <source>
        <strain evidence="4">HyVt-483</strain>
    </source>
</reference>
<dbReference type="Gene3D" id="3.30.70.360">
    <property type="match status" value="1"/>
</dbReference>